<dbReference type="EMBL" id="CP036402">
    <property type="protein sequence ID" value="QBI21509.1"/>
    <property type="molecule type" value="Genomic_DNA"/>
</dbReference>
<name>A0A411YJX6_9ACTN</name>
<dbReference type="RefSeq" id="WP_131156501.1">
    <property type="nucleotide sequence ID" value="NZ_CP036402.1"/>
</dbReference>
<gene>
    <name evidence="3" type="ORF">ER308_19330</name>
</gene>
<evidence type="ECO:0000256" key="1">
    <source>
        <dbReference type="SAM" id="MobiDB-lite"/>
    </source>
</evidence>
<feature type="compositionally biased region" description="Polar residues" evidence="1">
    <location>
        <begin position="222"/>
        <end position="235"/>
    </location>
</feature>
<dbReference type="KEGG" id="erz:ER308_19330"/>
<sequence>MRPFPTFDRPTAALADDRGAALVAVLGWTAILASLVAALMAFALNGSRQSAEDQDWHAALGAAEAGVDDFVHRVNRDSTFWQDAVDCEDPDEAEGQPRCEFVDTPGAGSVGEYRYTVNTGEFEDTGGVTVVATGRVRDRTRTIEATIRRTTFLDFVYFTDYDMLPGRLNDDCDGSDLETYYWQDGWDGTTRDSDCNTIRFVSDDVIDGPFHTNDVPLVEGSPTWNAQATSSNPQLDPTRDELDDPDPNDGWADFCPYTNRCSPGTPDPDFQDGDPTYRPSQDMPPTNDAVRAAADPEDATAGEGCLYLGPTHVELLDGGQMSVLSPLTPDSHNPGQGCPGHGNTGSHPDNGVIYVATGSEADGSHPLEGSVIPSGDATLDSNPVESHLETYDPEAGDLFIEGTVDGHLTAASANDVIISWHLEYANGTDSDEDLIGLIAQNDVKVMGAVAGSRTGGPSFSTLDLPRHGTTFDDPRIHAGLLALNGVVKVQNYAHVGDRGTLNITGAIAQRYRGPVGLTIGSGRSGYAKNYTYDWRLQRLSPPHFIEPVDAQYDVAEWAERVTPDVHRD</sequence>
<feature type="transmembrane region" description="Helical" evidence="2">
    <location>
        <begin position="20"/>
        <end position="44"/>
    </location>
</feature>
<evidence type="ECO:0000313" key="4">
    <source>
        <dbReference type="Proteomes" id="UP000291469"/>
    </source>
</evidence>
<keyword evidence="2" id="KW-0472">Membrane</keyword>
<keyword evidence="4" id="KW-1185">Reference proteome</keyword>
<organism evidence="3 4">
    <name type="scientific">Egibacter rhizosphaerae</name>
    <dbReference type="NCBI Taxonomy" id="1670831"/>
    <lineage>
        <taxon>Bacteria</taxon>
        <taxon>Bacillati</taxon>
        <taxon>Actinomycetota</taxon>
        <taxon>Nitriliruptoria</taxon>
        <taxon>Egibacterales</taxon>
        <taxon>Egibacteraceae</taxon>
        <taxon>Egibacter</taxon>
    </lineage>
</organism>
<evidence type="ECO:0000256" key="2">
    <source>
        <dbReference type="SAM" id="Phobius"/>
    </source>
</evidence>
<proteinExistence type="predicted"/>
<keyword evidence="2" id="KW-0812">Transmembrane</keyword>
<dbReference type="Proteomes" id="UP000291469">
    <property type="component" value="Chromosome"/>
</dbReference>
<accession>A0A411YJX6</accession>
<feature type="region of interest" description="Disordered" evidence="1">
    <location>
        <begin position="216"/>
        <end position="290"/>
    </location>
</feature>
<protein>
    <submittedName>
        <fullName evidence="3">Uncharacterized protein</fullName>
    </submittedName>
</protein>
<evidence type="ECO:0000313" key="3">
    <source>
        <dbReference type="EMBL" id="QBI21509.1"/>
    </source>
</evidence>
<dbReference type="OrthoDB" id="36432at2"/>
<reference evidence="3 4" key="1">
    <citation type="submission" date="2019-01" db="EMBL/GenBank/DDBJ databases">
        <title>Egibacter rhizosphaerae EGI 80759T.</title>
        <authorList>
            <person name="Chen D.-D."/>
            <person name="Tian Y."/>
            <person name="Jiao J.-Y."/>
            <person name="Zhang X.-T."/>
            <person name="Zhang Y.-G."/>
            <person name="Zhang Y."/>
            <person name="Xiao M."/>
            <person name="Shu W.-S."/>
            <person name="Li W.-J."/>
        </authorList>
    </citation>
    <scope>NUCLEOTIDE SEQUENCE [LARGE SCALE GENOMIC DNA]</scope>
    <source>
        <strain evidence="3 4">EGI 80759</strain>
    </source>
</reference>
<dbReference type="AlphaFoldDB" id="A0A411YJX6"/>
<keyword evidence="2" id="KW-1133">Transmembrane helix</keyword>